<dbReference type="InterPro" id="IPR014719">
    <property type="entry name" value="Ribosomal_bL12_C/ClpS-like"/>
</dbReference>
<dbReference type="PANTHER" id="PTHR45987:SF4">
    <property type="entry name" value="LARGE RIBOSOMAL SUBUNIT PROTEIN BL12M"/>
    <property type="match status" value="1"/>
</dbReference>
<feature type="domain" description="Large ribosomal subunit protein bL12 oligomerization" evidence="6">
    <location>
        <begin position="6"/>
        <end position="52"/>
    </location>
</feature>
<comment type="function">
    <text evidence="4">Forms part of the ribosomal stalk which helps the ribosome interact with GTP-bound translation factors. Is thus essential for accurate translation.</text>
</comment>
<dbReference type="InterPro" id="IPR000206">
    <property type="entry name" value="Ribosomal_bL12"/>
</dbReference>
<dbReference type="InterPro" id="IPR008932">
    <property type="entry name" value="Ribosomal_bL12_oligo"/>
</dbReference>
<dbReference type="Proteomes" id="UP001241072">
    <property type="component" value="Unassembled WGS sequence"/>
</dbReference>
<dbReference type="GO" id="GO:0005840">
    <property type="term" value="C:ribosome"/>
    <property type="evidence" value="ECO:0007669"/>
    <property type="project" value="UniProtKB-KW"/>
</dbReference>
<sequence>MAKLTSDELIEAFKELTLIELSEFVKKFEEVFEVTAAAPVAVAAAAPAAGGAGGAAEEAEEKDSFDVVLESAGDKKIQVIKEVRTLTSLGLGEAKALVDGAPSTVLEGANKETADKAKALLEEAGATVTLK</sequence>
<proteinExistence type="inferred from homology"/>
<reference evidence="7 8" key="1">
    <citation type="submission" date="2023-07" db="EMBL/GenBank/DDBJ databases">
        <title>Protaetiibacter sp. nov WY-16 isolated from soil.</title>
        <authorList>
            <person name="Liu B."/>
            <person name="Wan Y."/>
        </authorList>
    </citation>
    <scope>NUCLEOTIDE SEQUENCE [LARGE SCALE GENOMIC DNA]</scope>
    <source>
        <strain evidence="7 8">WY-16</strain>
    </source>
</reference>
<keyword evidence="2 4" id="KW-0689">Ribosomal protein</keyword>
<evidence type="ECO:0000259" key="6">
    <source>
        <dbReference type="Pfam" id="PF16320"/>
    </source>
</evidence>
<evidence type="ECO:0000256" key="2">
    <source>
        <dbReference type="ARBA" id="ARBA00022980"/>
    </source>
</evidence>
<dbReference type="CDD" id="cd00387">
    <property type="entry name" value="Ribosomal_L7_L12"/>
    <property type="match status" value="1"/>
</dbReference>
<feature type="domain" description="Large ribosomal subunit protein bL12 C-terminal" evidence="5">
    <location>
        <begin position="65"/>
        <end position="131"/>
    </location>
</feature>
<keyword evidence="3 4" id="KW-0687">Ribonucleoprotein</keyword>
<dbReference type="InterPro" id="IPR036235">
    <property type="entry name" value="Ribosomal_bL12_oligo_N_sf"/>
</dbReference>
<name>A0ABT9BNE5_9MICO</name>
<organism evidence="7 8">
    <name type="scientific">Antiquaquibacter soli</name>
    <dbReference type="NCBI Taxonomy" id="3064523"/>
    <lineage>
        <taxon>Bacteria</taxon>
        <taxon>Bacillati</taxon>
        <taxon>Actinomycetota</taxon>
        <taxon>Actinomycetes</taxon>
        <taxon>Micrococcales</taxon>
        <taxon>Microbacteriaceae</taxon>
        <taxon>Antiquaquibacter</taxon>
    </lineage>
</organism>
<comment type="subunit">
    <text evidence="4">Homodimer. Part of the ribosomal stalk of the 50S ribosomal subunit. Forms a multimeric L10(L12)X complex, where L10 forms an elongated spine to which 2 to 4 L12 dimers bind in a sequential fashion. Binds GTP-bound translation factors.</text>
</comment>
<dbReference type="Pfam" id="PF00542">
    <property type="entry name" value="Ribosomal_L12"/>
    <property type="match status" value="1"/>
</dbReference>
<dbReference type="SUPFAM" id="SSF48300">
    <property type="entry name" value="Ribosomal protein L7/12, oligomerisation (N-terminal) domain"/>
    <property type="match status" value="1"/>
</dbReference>
<dbReference type="SUPFAM" id="SSF54736">
    <property type="entry name" value="ClpS-like"/>
    <property type="match status" value="1"/>
</dbReference>
<gene>
    <name evidence="4 7" type="primary">rplL</name>
    <name evidence="7" type="ORF">Q5716_01760</name>
</gene>
<evidence type="ECO:0000256" key="4">
    <source>
        <dbReference type="HAMAP-Rule" id="MF_00368"/>
    </source>
</evidence>
<dbReference type="Pfam" id="PF16320">
    <property type="entry name" value="Ribosomal_L12_N"/>
    <property type="match status" value="1"/>
</dbReference>
<dbReference type="Gene3D" id="1.20.5.710">
    <property type="entry name" value="Single helix bin"/>
    <property type="match status" value="1"/>
</dbReference>
<dbReference type="NCBIfam" id="TIGR00855">
    <property type="entry name" value="L12"/>
    <property type="match status" value="1"/>
</dbReference>
<evidence type="ECO:0000259" key="5">
    <source>
        <dbReference type="Pfam" id="PF00542"/>
    </source>
</evidence>
<keyword evidence="8" id="KW-1185">Reference proteome</keyword>
<protein>
    <recommendedName>
        <fullName evidence="4">Large ribosomal subunit protein bL12</fullName>
    </recommendedName>
</protein>
<dbReference type="RefSeq" id="WP_305001369.1">
    <property type="nucleotide sequence ID" value="NZ_JAUQUB010000001.1"/>
</dbReference>
<dbReference type="EMBL" id="JAUQUB010000001">
    <property type="protein sequence ID" value="MDO7880945.1"/>
    <property type="molecule type" value="Genomic_DNA"/>
</dbReference>
<dbReference type="InterPro" id="IPR013823">
    <property type="entry name" value="Ribosomal_bL12_C"/>
</dbReference>
<dbReference type="Gene3D" id="3.30.1390.10">
    <property type="match status" value="1"/>
</dbReference>
<evidence type="ECO:0000313" key="8">
    <source>
        <dbReference type="Proteomes" id="UP001241072"/>
    </source>
</evidence>
<evidence type="ECO:0000256" key="3">
    <source>
        <dbReference type="ARBA" id="ARBA00023274"/>
    </source>
</evidence>
<comment type="similarity">
    <text evidence="1 4">Belongs to the bacterial ribosomal protein bL12 family.</text>
</comment>
<accession>A0ABT9BNE5</accession>
<evidence type="ECO:0000313" key="7">
    <source>
        <dbReference type="EMBL" id="MDO7880945.1"/>
    </source>
</evidence>
<dbReference type="PANTHER" id="PTHR45987">
    <property type="entry name" value="39S RIBOSOMAL PROTEIN L12"/>
    <property type="match status" value="1"/>
</dbReference>
<comment type="caution">
    <text evidence="7">The sequence shown here is derived from an EMBL/GenBank/DDBJ whole genome shotgun (WGS) entry which is preliminary data.</text>
</comment>
<dbReference type="HAMAP" id="MF_00368">
    <property type="entry name" value="Ribosomal_bL12"/>
    <property type="match status" value="1"/>
</dbReference>
<evidence type="ECO:0000256" key="1">
    <source>
        <dbReference type="ARBA" id="ARBA00007197"/>
    </source>
</evidence>